<dbReference type="SUPFAM" id="SSF55424">
    <property type="entry name" value="FAD/NAD-linked reductases, dimerisation (C-terminal) domain"/>
    <property type="match status" value="1"/>
</dbReference>
<gene>
    <name evidence="10" type="ORF">EMH_0028960</name>
</gene>
<dbReference type="EMBL" id="HG678881">
    <property type="protein sequence ID" value="CDJ27097.1"/>
    <property type="molecule type" value="Genomic_DNA"/>
</dbReference>
<dbReference type="VEuPathDB" id="ToxoDB:EMH_0028960"/>
<dbReference type="Proteomes" id="UP000030744">
    <property type="component" value="Unassembled WGS sequence"/>
</dbReference>
<dbReference type="SUPFAM" id="SSF51905">
    <property type="entry name" value="FAD/NAD(P)-binding domain"/>
    <property type="match status" value="1"/>
</dbReference>
<evidence type="ECO:0000256" key="1">
    <source>
        <dbReference type="ARBA" id="ARBA00001974"/>
    </source>
</evidence>
<evidence type="ECO:0000259" key="9">
    <source>
        <dbReference type="Pfam" id="PF07992"/>
    </source>
</evidence>
<evidence type="ECO:0000256" key="4">
    <source>
        <dbReference type="ARBA" id="ARBA00022827"/>
    </source>
</evidence>
<accession>U6JSQ7</accession>
<dbReference type="GeneID" id="25377744"/>
<evidence type="ECO:0000256" key="2">
    <source>
        <dbReference type="ARBA" id="ARBA00007532"/>
    </source>
</evidence>
<dbReference type="GO" id="GO:0005739">
    <property type="term" value="C:mitochondrion"/>
    <property type="evidence" value="ECO:0007669"/>
    <property type="project" value="TreeGrafter"/>
</dbReference>
<proteinExistence type="inferred from homology"/>
<comment type="similarity">
    <text evidence="2">Belongs to the class-I pyridine nucleotide-disulfide oxidoreductase family.</text>
</comment>
<protein>
    <submittedName>
        <fullName evidence="10">Uncharacterized protein</fullName>
    </submittedName>
</protein>
<dbReference type="GO" id="GO:0004362">
    <property type="term" value="F:glutathione-disulfide reductase (NADPH) activity"/>
    <property type="evidence" value="ECO:0007669"/>
    <property type="project" value="TreeGrafter"/>
</dbReference>
<name>U6JSQ7_9EIME</name>
<evidence type="ECO:0000313" key="11">
    <source>
        <dbReference type="Proteomes" id="UP000030744"/>
    </source>
</evidence>
<dbReference type="GO" id="GO:0045454">
    <property type="term" value="P:cell redox homeostasis"/>
    <property type="evidence" value="ECO:0007669"/>
    <property type="project" value="InterPro"/>
</dbReference>
<keyword evidence="3" id="KW-0285">Flavoprotein</keyword>
<dbReference type="InterPro" id="IPR016156">
    <property type="entry name" value="FAD/NAD-linked_Rdtase_dimer_sf"/>
</dbReference>
<reference evidence="10" key="2">
    <citation type="submission" date="2013-10" db="EMBL/GenBank/DDBJ databases">
        <authorList>
            <person name="Aslett M."/>
        </authorList>
    </citation>
    <scope>NUCLEOTIDE SEQUENCE [LARGE SCALE GENOMIC DNA]</scope>
    <source>
        <strain evidence="10">Houghton</strain>
    </source>
</reference>
<dbReference type="GO" id="GO:0050660">
    <property type="term" value="F:flavin adenine dinucleotide binding"/>
    <property type="evidence" value="ECO:0007669"/>
    <property type="project" value="InterPro"/>
</dbReference>
<evidence type="ECO:0000256" key="3">
    <source>
        <dbReference type="ARBA" id="ARBA00022630"/>
    </source>
</evidence>
<dbReference type="Gene3D" id="3.50.50.60">
    <property type="entry name" value="FAD/NAD(P)-binding domain"/>
    <property type="match status" value="3"/>
</dbReference>
<dbReference type="PANTHER" id="PTHR42737:SF2">
    <property type="entry name" value="GLUTATHIONE REDUCTASE"/>
    <property type="match status" value="1"/>
</dbReference>
<organism evidence="10 11">
    <name type="scientific">Eimeria mitis</name>
    <dbReference type="NCBI Taxonomy" id="44415"/>
    <lineage>
        <taxon>Eukaryota</taxon>
        <taxon>Sar</taxon>
        <taxon>Alveolata</taxon>
        <taxon>Apicomplexa</taxon>
        <taxon>Conoidasida</taxon>
        <taxon>Coccidia</taxon>
        <taxon>Eucoccidiorida</taxon>
        <taxon>Eimeriorina</taxon>
        <taxon>Eimeriidae</taxon>
        <taxon>Eimeria</taxon>
    </lineage>
</organism>
<dbReference type="InterPro" id="IPR023753">
    <property type="entry name" value="FAD/NAD-binding_dom"/>
</dbReference>
<evidence type="ECO:0000256" key="6">
    <source>
        <dbReference type="ARBA" id="ARBA00023157"/>
    </source>
</evidence>
<dbReference type="RefSeq" id="XP_013349675.1">
    <property type="nucleotide sequence ID" value="XM_013494221.1"/>
</dbReference>
<keyword evidence="6" id="KW-1015">Disulfide bond</keyword>
<dbReference type="InterPro" id="IPR004099">
    <property type="entry name" value="Pyr_nucl-diS_OxRdtase_dimer"/>
</dbReference>
<dbReference type="Pfam" id="PF07992">
    <property type="entry name" value="Pyr_redox_2"/>
    <property type="match status" value="1"/>
</dbReference>
<sequence>MFLLPPLCVFLYDARTAQTATFGSCVRLDFPFSLLLLLSGACVGGAASVCIPGGHPTPLSIPGGSLCTDSDGFFGLKHQPKRVGVVGAGYIAVELCGVLQALGTETHLFTRHSRALRKFDVMIQEQNHKNMQKLGIQVELTPMAIAAGRRLADRLYGQLPQAKADYDFVPSVIFSHPPIASVGLTEEQAVQQYGTDDIKVYEGSCVNLLYGPYPIPPEEKPKTSDKERILGLHMVGMAVDEVLQGFAVAIKMRLSLFLFLFVVSSSLKL</sequence>
<evidence type="ECO:0000256" key="7">
    <source>
        <dbReference type="ARBA" id="ARBA00023284"/>
    </source>
</evidence>
<dbReference type="AlphaFoldDB" id="U6JSQ7"/>
<reference evidence="10" key="1">
    <citation type="submission" date="2013-10" db="EMBL/GenBank/DDBJ databases">
        <title>Genomic analysis of the causative agents of coccidiosis in chickens.</title>
        <authorList>
            <person name="Reid A.J."/>
            <person name="Blake D."/>
            <person name="Billington K."/>
            <person name="Browne H."/>
            <person name="Dunn M."/>
            <person name="Hung S."/>
            <person name="Kawahara F."/>
            <person name="Miranda-Saavedra D."/>
            <person name="Mourier T."/>
            <person name="Nagra H."/>
            <person name="Otto T.D."/>
            <person name="Rawlings N."/>
            <person name="Sanchez A."/>
            <person name="Sanders M."/>
            <person name="Subramaniam C."/>
            <person name="Tay Y."/>
            <person name="Dear P."/>
            <person name="Doerig C."/>
            <person name="Gruber A."/>
            <person name="Parkinson J."/>
            <person name="Shirley M."/>
            <person name="Wan K.L."/>
            <person name="Berriman M."/>
            <person name="Tomley F."/>
            <person name="Pain A."/>
        </authorList>
    </citation>
    <scope>NUCLEOTIDE SEQUENCE [LARGE SCALE GENOMIC DNA]</scope>
    <source>
        <strain evidence="10">Houghton</strain>
    </source>
</reference>
<feature type="domain" description="Pyridine nucleotide-disulphide oxidoreductase dimerisation" evidence="8">
    <location>
        <begin position="169"/>
        <end position="256"/>
    </location>
</feature>
<evidence type="ECO:0000313" key="10">
    <source>
        <dbReference type="EMBL" id="CDJ27097.1"/>
    </source>
</evidence>
<dbReference type="InterPro" id="IPR046952">
    <property type="entry name" value="GSHR/TRXR-like"/>
</dbReference>
<keyword evidence="11" id="KW-1185">Reference proteome</keyword>
<evidence type="ECO:0000256" key="5">
    <source>
        <dbReference type="ARBA" id="ARBA00023002"/>
    </source>
</evidence>
<keyword evidence="4" id="KW-0274">FAD</keyword>
<feature type="domain" description="FAD/NAD(P)-binding" evidence="9">
    <location>
        <begin position="53"/>
        <end position="143"/>
    </location>
</feature>
<dbReference type="Pfam" id="PF02852">
    <property type="entry name" value="Pyr_redox_dim"/>
    <property type="match status" value="1"/>
</dbReference>
<comment type="cofactor">
    <cofactor evidence="1">
        <name>FAD</name>
        <dbReference type="ChEBI" id="CHEBI:57692"/>
    </cofactor>
</comment>
<dbReference type="OrthoDB" id="5956163at2759"/>
<dbReference type="InterPro" id="IPR036188">
    <property type="entry name" value="FAD/NAD-bd_sf"/>
</dbReference>
<keyword evidence="7" id="KW-0676">Redox-active center</keyword>
<dbReference type="GO" id="GO:0034599">
    <property type="term" value="P:cellular response to oxidative stress"/>
    <property type="evidence" value="ECO:0007669"/>
    <property type="project" value="TreeGrafter"/>
</dbReference>
<keyword evidence="5" id="KW-0560">Oxidoreductase</keyword>
<dbReference type="GO" id="GO:0006749">
    <property type="term" value="P:glutathione metabolic process"/>
    <property type="evidence" value="ECO:0007669"/>
    <property type="project" value="TreeGrafter"/>
</dbReference>
<evidence type="ECO:0000259" key="8">
    <source>
        <dbReference type="Pfam" id="PF02852"/>
    </source>
</evidence>
<dbReference type="GO" id="GO:0005829">
    <property type="term" value="C:cytosol"/>
    <property type="evidence" value="ECO:0007669"/>
    <property type="project" value="TreeGrafter"/>
</dbReference>
<dbReference type="PANTHER" id="PTHR42737">
    <property type="entry name" value="GLUTATHIONE REDUCTASE"/>
    <property type="match status" value="1"/>
</dbReference>